<dbReference type="EMBL" id="CP034951">
    <property type="protein sequence ID" value="QAA81280.1"/>
    <property type="molecule type" value="Genomic_DNA"/>
</dbReference>
<protein>
    <recommendedName>
        <fullName evidence="4">DUF1574 domain-containing protein</fullName>
    </recommendedName>
</protein>
<sequence length="309" mass="36289">MRRFLYLCLTFGIAFFILEKLLYIFLIISPKLEVDNRLEKVINGEVNKDLIIIGSSRGARNIIASQIEDSLNISSYNLSYPGSDIEFHEFLLRSITKFNTSPKNVILVVDDPYELLPTNHISFRYDRLYPLSKYNYINNELIDRGEKTFLSKIFVLARINKKNFDLRRRKFSKLDSLGKNKSMPLSFQQNDVNFDYGKDVSYDVSGESASKLEAFIKFQKICVENKINLLIVFPPNFERHGKSFERRIRFLSDDEVFFYIYDRSDPVYKDEAYFYDETHLQKRGAIIFTAEIVNYLIKHSPISSFPCRL</sequence>
<evidence type="ECO:0008006" key="4">
    <source>
        <dbReference type="Google" id="ProtNLM"/>
    </source>
</evidence>
<feature type="transmembrane region" description="Helical" evidence="1">
    <location>
        <begin position="7"/>
        <end position="28"/>
    </location>
</feature>
<organism evidence="2 3">
    <name type="scientific">Aequorivita ciconiae</name>
    <dbReference type="NCBI Taxonomy" id="2494375"/>
    <lineage>
        <taxon>Bacteria</taxon>
        <taxon>Pseudomonadati</taxon>
        <taxon>Bacteroidota</taxon>
        <taxon>Flavobacteriia</taxon>
        <taxon>Flavobacteriales</taxon>
        <taxon>Flavobacteriaceae</taxon>
        <taxon>Aequorivita</taxon>
    </lineage>
</organism>
<dbReference type="OrthoDB" id="869432at2"/>
<gene>
    <name evidence="2" type="ORF">EI546_05860</name>
</gene>
<evidence type="ECO:0000313" key="3">
    <source>
        <dbReference type="Proteomes" id="UP000285517"/>
    </source>
</evidence>
<evidence type="ECO:0000256" key="1">
    <source>
        <dbReference type="SAM" id="Phobius"/>
    </source>
</evidence>
<dbReference type="RefSeq" id="WP_128249668.1">
    <property type="nucleotide sequence ID" value="NZ_CP034951.1"/>
</dbReference>
<reference evidence="2 3" key="1">
    <citation type="submission" date="2019-01" db="EMBL/GenBank/DDBJ databases">
        <title>Complete genome sequencing of Aequorivita sp. H23M31.</title>
        <authorList>
            <person name="Bae J.-W."/>
        </authorList>
    </citation>
    <scope>NUCLEOTIDE SEQUENCE [LARGE SCALE GENOMIC DNA]</scope>
    <source>
        <strain evidence="2 3">H23M31</strain>
    </source>
</reference>
<keyword evidence="3" id="KW-1185">Reference proteome</keyword>
<keyword evidence="1" id="KW-1133">Transmembrane helix</keyword>
<name>A0A410G211_9FLAO</name>
<dbReference type="Proteomes" id="UP000285517">
    <property type="component" value="Chromosome"/>
</dbReference>
<keyword evidence="1" id="KW-0812">Transmembrane</keyword>
<dbReference type="AlphaFoldDB" id="A0A410G211"/>
<evidence type="ECO:0000313" key="2">
    <source>
        <dbReference type="EMBL" id="QAA81280.1"/>
    </source>
</evidence>
<keyword evidence="1" id="KW-0472">Membrane</keyword>
<dbReference type="KEGG" id="aev:EI546_05860"/>
<proteinExistence type="predicted"/>
<accession>A0A410G211</accession>